<keyword evidence="12" id="KW-0732">Signal</keyword>
<comment type="caution">
    <text evidence="14">The sequence shown here is derived from an EMBL/GenBank/DDBJ whole genome shotgun (WGS) entry which is preliminary data.</text>
</comment>
<feature type="transmembrane region" description="Helical" evidence="11">
    <location>
        <begin position="274"/>
        <end position="293"/>
    </location>
</feature>
<evidence type="ECO:0000256" key="3">
    <source>
        <dbReference type="ARBA" id="ARBA00022475"/>
    </source>
</evidence>
<evidence type="ECO:0000256" key="4">
    <source>
        <dbReference type="ARBA" id="ARBA00022692"/>
    </source>
</evidence>
<comment type="subcellular location">
    <subcellularLocation>
        <location evidence="1">Cell membrane</location>
        <topology evidence="1">Multi-pass membrane protein</topology>
    </subcellularLocation>
</comment>
<evidence type="ECO:0000256" key="8">
    <source>
        <dbReference type="ARBA" id="ARBA00023170"/>
    </source>
</evidence>
<feature type="domain" description="G-protein coupled receptors family 1 profile" evidence="13">
    <location>
        <begin position="208"/>
        <end position="331"/>
    </location>
</feature>
<keyword evidence="7 11" id="KW-0472">Membrane</keyword>
<keyword evidence="6" id="KW-0297">G-protein coupled receptor</keyword>
<dbReference type="PANTHER" id="PTHR24230">
    <property type="entry name" value="G-PROTEIN COUPLED RECEPTOR"/>
    <property type="match status" value="1"/>
</dbReference>
<evidence type="ECO:0000256" key="10">
    <source>
        <dbReference type="SAM" id="MobiDB-lite"/>
    </source>
</evidence>
<evidence type="ECO:0000256" key="5">
    <source>
        <dbReference type="ARBA" id="ARBA00022989"/>
    </source>
</evidence>
<protein>
    <submittedName>
        <fullName evidence="14">Gonadotropin-releasing hormone receptor like protein</fullName>
    </submittedName>
</protein>
<dbReference type="SUPFAM" id="SSF81321">
    <property type="entry name" value="Family A G protein-coupled receptor-like"/>
    <property type="match status" value="1"/>
</dbReference>
<accession>A0A8T0G420</accession>
<evidence type="ECO:0000313" key="14">
    <source>
        <dbReference type="EMBL" id="KAF8797218.1"/>
    </source>
</evidence>
<dbReference type="Proteomes" id="UP000807504">
    <property type="component" value="Unassembled WGS sequence"/>
</dbReference>
<reference evidence="14" key="2">
    <citation type="submission" date="2020-06" db="EMBL/GenBank/DDBJ databases">
        <authorList>
            <person name="Sheffer M."/>
        </authorList>
    </citation>
    <scope>NUCLEOTIDE SEQUENCE</scope>
</reference>
<sequence length="331" mass="37025">MIILVVLISAILLNGHGSNIKNVSASHMFLNDLNTKLIKQTFFGEYEHHKFRSNLKTATNTDNDSIKSPNSVITSINDQQKQMHDFDNMKIKLSLEDEIPNGKTGSQSGNLASRPASTRNEPNFKTVATIHSTSKKDHIEEFFAPQLPLPGEEVFLVMESSNNTQKFQNCTPNGTGTCEKLQHAPQFQDSTLVKVVILFVIAGFSFIGNIATLTSILRTGRQNTSTVYILLVQLAISDILVAIFCLLVDALWKITVQWYGGNALCKFIKFMQMFSLYLSTYILVLIGFDRLCAIKFPMARARAKYYVRNGIICIWVVSAVFSAPQVSQRKT</sequence>
<organism evidence="14 15">
    <name type="scientific">Argiope bruennichi</name>
    <name type="common">Wasp spider</name>
    <name type="synonym">Aranea bruennichi</name>
    <dbReference type="NCBI Taxonomy" id="94029"/>
    <lineage>
        <taxon>Eukaryota</taxon>
        <taxon>Metazoa</taxon>
        <taxon>Ecdysozoa</taxon>
        <taxon>Arthropoda</taxon>
        <taxon>Chelicerata</taxon>
        <taxon>Arachnida</taxon>
        <taxon>Araneae</taxon>
        <taxon>Araneomorphae</taxon>
        <taxon>Entelegynae</taxon>
        <taxon>Araneoidea</taxon>
        <taxon>Araneidae</taxon>
        <taxon>Argiope</taxon>
    </lineage>
</organism>
<dbReference type="PRINTS" id="PR00237">
    <property type="entry name" value="GPCRRHODOPSN"/>
</dbReference>
<feature type="chain" id="PRO_5035752171" evidence="12">
    <location>
        <begin position="18"/>
        <end position="331"/>
    </location>
</feature>
<evidence type="ECO:0000256" key="11">
    <source>
        <dbReference type="SAM" id="Phobius"/>
    </source>
</evidence>
<feature type="compositionally biased region" description="Polar residues" evidence="10">
    <location>
        <begin position="103"/>
        <end position="120"/>
    </location>
</feature>
<evidence type="ECO:0000256" key="9">
    <source>
        <dbReference type="ARBA" id="ARBA00023224"/>
    </source>
</evidence>
<keyword evidence="5 11" id="KW-1133">Transmembrane helix</keyword>
<dbReference type="PANTHER" id="PTHR24230:SF163">
    <property type="entry name" value="CORAZONIN RECEPTOR, ISOFORM B"/>
    <property type="match status" value="1"/>
</dbReference>
<keyword evidence="8 14" id="KW-0675">Receptor</keyword>
<feature type="signal peptide" evidence="12">
    <location>
        <begin position="1"/>
        <end position="17"/>
    </location>
</feature>
<name>A0A8T0G420_ARGBR</name>
<keyword evidence="4 11" id="KW-0812">Transmembrane</keyword>
<dbReference type="GO" id="GO:0035237">
    <property type="term" value="F:corazonin receptor activity"/>
    <property type="evidence" value="ECO:0007669"/>
    <property type="project" value="TreeGrafter"/>
</dbReference>
<evidence type="ECO:0000256" key="7">
    <source>
        <dbReference type="ARBA" id="ARBA00023136"/>
    </source>
</evidence>
<dbReference type="Pfam" id="PF00001">
    <property type="entry name" value="7tm_1"/>
    <property type="match status" value="1"/>
</dbReference>
<dbReference type="AlphaFoldDB" id="A0A8T0G420"/>
<dbReference type="EMBL" id="JABXBU010000001">
    <property type="protein sequence ID" value="KAF8797218.1"/>
    <property type="molecule type" value="Genomic_DNA"/>
</dbReference>
<keyword evidence="15" id="KW-1185">Reference proteome</keyword>
<evidence type="ECO:0000256" key="12">
    <source>
        <dbReference type="SAM" id="SignalP"/>
    </source>
</evidence>
<evidence type="ECO:0000256" key="6">
    <source>
        <dbReference type="ARBA" id="ARBA00023040"/>
    </source>
</evidence>
<dbReference type="PROSITE" id="PS50262">
    <property type="entry name" value="G_PROTEIN_RECEP_F1_2"/>
    <property type="match status" value="1"/>
</dbReference>
<dbReference type="InterPro" id="IPR000276">
    <property type="entry name" value="GPCR_Rhodpsn"/>
</dbReference>
<evidence type="ECO:0000259" key="13">
    <source>
        <dbReference type="PROSITE" id="PS50262"/>
    </source>
</evidence>
<evidence type="ECO:0000256" key="1">
    <source>
        <dbReference type="ARBA" id="ARBA00004651"/>
    </source>
</evidence>
<proteinExistence type="inferred from homology"/>
<comment type="similarity">
    <text evidence="2">Belongs to the G-protein coupled receptor 1 family.</text>
</comment>
<evidence type="ECO:0000256" key="2">
    <source>
        <dbReference type="ARBA" id="ARBA00010663"/>
    </source>
</evidence>
<evidence type="ECO:0000313" key="15">
    <source>
        <dbReference type="Proteomes" id="UP000807504"/>
    </source>
</evidence>
<feature type="transmembrane region" description="Helical" evidence="11">
    <location>
        <begin position="305"/>
        <end position="323"/>
    </location>
</feature>
<keyword evidence="3" id="KW-1003">Cell membrane</keyword>
<dbReference type="Gene3D" id="1.20.1070.10">
    <property type="entry name" value="Rhodopsin 7-helix transmembrane proteins"/>
    <property type="match status" value="1"/>
</dbReference>
<keyword evidence="9" id="KW-0807">Transducer</keyword>
<dbReference type="GO" id="GO:0005886">
    <property type="term" value="C:plasma membrane"/>
    <property type="evidence" value="ECO:0007669"/>
    <property type="project" value="UniProtKB-SubCell"/>
</dbReference>
<reference evidence="14" key="1">
    <citation type="journal article" date="2020" name="bioRxiv">
        <title>Chromosome-level reference genome of the European wasp spider Argiope bruennichi: a resource for studies on range expansion and evolutionary adaptation.</title>
        <authorList>
            <person name="Sheffer M.M."/>
            <person name="Hoppe A."/>
            <person name="Krehenwinkel H."/>
            <person name="Uhl G."/>
            <person name="Kuss A.W."/>
            <person name="Jensen L."/>
            <person name="Jensen C."/>
            <person name="Gillespie R.G."/>
            <person name="Hoff K.J."/>
            <person name="Prost S."/>
        </authorList>
    </citation>
    <scope>NUCLEOTIDE SEQUENCE</scope>
</reference>
<feature type="transmembrane region" description="Helical" evidence="11">
    <location>
        <begin position="195"/>
        <end position="217"/>
    </location>
</feature>
<gene>
    <name evidence="14" type="ORF">HNY73_001506</name>
</gene>
<dbReference type="InterPro" id="IPR017452">
    <property type="entry name" value="GPCR_Rhodpsn_7TM"/>
</dbReference>
<feature type="transmembrane region" description="Helical" evidence="11">
    <location>
        <begin position="229"/>
        <end position="254"/>
    </location>
</feature>
<feature type="region of interest" description="Disordered" evidence="10">
    <location>
        <begin position="99"/>
        <end position="120"/>
    </location>
</feature>